<keyword evidence="8 9" id="KW-0119">Carbohydrate metabolism</keyword>
<name>A0A4Q7MHV5_9MICO</name>
<comment type="catalytic activity">
    <reaction evidence="1 9">
        <text>Transfers a segment of a (1-&gt;4)-alpha-D-glucan chain to a primary hydroxy group in a similar glucan chain.</text>
        <dbReference type="EC" id="2.4.1.18"/>
    </reaction>
</comment>
<dbReference type="CDD" id="cd02855">
    <property type="entry name" value="E_set_GBE_prok_N"/>
    <property type="match status" value="1"/>
</dbReference>
<keyword evidence="13" id="KW-1185">Reference proteome</keyword>
<dbReference type="GO" id="GO:0003844">
    <property type="term" value="F:1,4-alpha-glucan branching enzyme activity"/>
    <property type="evidence" value="ECO:0007669"/>
    <property type="project" value="UniProtKB-UniRule"/>
</dbReference>
<dbReference type="InterPro" id="IPR006048">
    <property type="entry name" value="A-amylase/branching_C"/>
</dbReference>
<dbReference type="PANTHER" id="PTHR43651">
    <property type="entry name" value="1,4-ALPHA-GLUCAN-BRANCHING ENZYME"/>
    <property type="match status" value="1"/>
</dbReference>
<dbReference type="InterPro" id="IPR013780">
    <property type="entry name" value="Glyco_hydro_b"/>
</dbReference>
<keyword evidence="6 9" id="KW-0808">Transferase</keyword>
<dbReference type="EMBL" id="SGWY01000002">
    <property type="protein sequence ID" value="RZS66059.1"/>
    <property type="molecule type" value="Genomic_DNA"/>
</dbReference>
<comment type="function">
    <text evidence="9">Catalyzes the formation of the alpha-1,6-glucosidic linkages in glycogen by scission of a 1,4-alpha-linked oligosaccharide from growing alpha-1,4-glucan chains and the subsequent attachment of the oligosaccharide to the alpha-1,6 position.</text>
</comment>
<dbReference type="InterPro" id="IPR004193">
    <property type="entry name" value="Glyco_hydro_13_N"/>
</dbReference>
<dbReference type="GO" id="GO:0043169">
    <property type="term" value="F:cation binding"/>
    <property type="evidence" value="ECO:0007669"/>
    <property type="project" value="InterPro"/>
</dbReference>
<dbReference type="SMART" id="SM00642">
    <property type="entry name" value="Aamy"/>
    <property type="match status" value="1"/>
</dbReference>
<keyword evidence="4 9" id="KW-0321">Glycogen metabolism</keyword>
<dbReference type="SUPFAM" id="SSF81296">
    <property type="entry name" value="E set domains"/>
    <property type="match status" value="2"/>
</dbReference>
<feature type="active site" description="Proton donor" evidence="9 10">
    <location>
        <position position="467"/>
    </location>
</feature>
<dbReference type="EC" id="2.4.1.18" evidence="9"/>
<gene>
    <name evidence="9" type="primary">glgB</name>
    <name evidence="12" type="ORF">EV187_1770</name>
</gene>
<dbReference type="SUPFAM" id="SSF51011">
    <property type="entry name" value="Glycosyl hydrolase domain"/>
    <property type="match status" value="1"/>
</dbReference>
<dbReference type="InterPro" id="IPR006047">
    <property type="entry name" value="GH13_cat_dom"/>
</dbReference>
<dbReference type="Pfam" id="PF22019">
    <property type="entry name" value="GlgB_N"/>
    <property type="match status" value="1"/>
</dbReference>
<organism evidence="12 13">
    <name type="scientific">Agromyces ramosus</name>
    <dbReference type="NCBI Taxonomy" id="33879"/>
    <lineage>
        <taxon>Bacteria</taxon>
        <taxon>Bacillati</taxon>
        <taxon>Actinomycetota</taxon>
        <taxon>Actinomycetes</taxon>
        <taxon>Micrococcales</taxon>
        <taxon>Microbacteriaceae</taxon>
        <taxon>Agromyces</taxon>
    </lineage>
</organism>
<dbReference type="InterPro" id="IPR006407">
    <property type="entry name" value="GlgB"/>
</dbReference>
<dbReference type="Gene3D" id="2.60.40.10">
    <property type="entry name" value="Immunoglobulins"/>
    <property type="match status" value="2"/>
</dbReference>
<dbReference type="NCBIfam" id="TIGR01515">
    <property type="entry name" value="branching_enzym"/>
    <property type="match status" value="1"/>
</dbReference>
<dbReference type="UniPathway" id="UPA00164"/>
<dbReference type="InterPro" id="IPR054169">
    <property type="entry name" value="GlgB_N"/>
</dbReference>
<comment type="subunit">
    <text evidence="9">Monomer.</text>
</comment>
<evidence type="ECO:0000256" key="2">
    <source>
        <dbReference type="ARBA" id="ARBA00004964"/>
    </source>
</evidence>
<evidence type="ECO:0000256" key="5">
    <source>
        <dbReference type="ARBA" id="ARBA00022676"/>
    </source>
</evidence>
<dbReference type="FunFam" id="3.20.20.80:FF:000003">
    <property type="entry name" value="1,4-alpha-glucan branching enzyme GlgB"/>
    <property type="match status" value="1"/>
</dbReference>
<dbReference type="Gene3D" id="2.60.40.1180">
    <property type="entry name" value="Golgi alpha-mannosidase II"/>
    <property type="match status" value="1"/>
</dbReference>
<dbReference type="NCBIfam" id="NF008967">
    <property type="entry name" value="PRK12313.1"/>
    <property type="match status" value="1"/>
</dbReference>
<dbReference type="GO" id="GO:0005829">
    <property type="term" value="C:cytosol"/>
    <property type="evidence" value="ECO:0007669"/>
    <property type="project" value="TreeGrafter"/>
</dbReference>
<dbReference type="SUPFAM" id="SSF51445">
    <property type="entry name" value="(Trans)glycosidases"/>
    <property type="match status" value="1"/>
</dbReference>
<evidence type="ECO:0000256" key="3">
    <source>
        <dbReference type="ARBA" id="ARBA00009000"/>
    </source>
</evidence>
<keyword evidence="5 9" id="KW-0328">Glycosyltransferase</keyword>
<comment type="caution">
    <text evidence="12">The sequence shown here is derived from an EMBL/GenBank/DDBJ whole genome shotgun (WGS) entry which is preliminary data.</text>
</comment>
<dbReference type="InterPro" id="IPR037439">
    <property type="entry name" value="Branching_enzy"/>
</dbReference>
<dbReference type="CDD" id="cd11322">
    <property type="entry name" value="AmyAc_Glg_BE"/>
    <property type="match status" value="1"/>
</dbReference>
<evidence type="ECO:0000313" key="13">
    <source>
        <dbReference type="Proteomes" id="UP000293289"/>
    </source>
</evidence>
<protein>
    <recommendedName>
        <fullName evidence="9">1,4-alpha-glucan branching enzyme GlgB</fullName>
        <ecNumber evidence="9">2.4.1.18</ecNumber>
    </recommendedName>
    <alternativeName>
        <fullName evidence="9">1,4-alpha-D-glucan:1,4-alpha-D-glucan 6-glucosyl-transferase</fullName>
    </alternativeName>
    <alternativeName>
        <fullName evidence="9">Alpha-(1-&gt;4)-glucan branching enzyme</fullName>
    </alternativeName>
    <alternativeName>
        <fullName evidence="9">Glycogen branching enzyme</fullName>
        <shortName evidence="9">BE</shortName>
    </alternativeName>
</protein>
<dbReference type="Pfam" id="PF02922">
    <property type="entry name" value="CBM_48"/>
    <property type="match status" value="1"/>
</dbReference>
<evidence type="ECO:0000256" key="4">
    <source>
        <dbReference type="ARBA" id="ARBA00022600"/>
    </source>
</evidence>
<evidence type="ECO:0000256" key="10">
    <source>
        <dbReference type="PIRSR" id="PIRSR000463-1"/>
    </source>
</evidence>
<comment type="similarity">
    <text evidence="3 9">Belongs to the glycosyl hydrolase 13 family. GlgB subfamily.</text>
</comment>
<dbReference type="Pfam" id="PF00128">
    <property type="entry name" value="Alpha-amylase"/>
    <property type="match status" value="1"/>
</dbReference>
<dbReference type="GO" id="GO:0005978">
    <property type="term" value="P:glycogen biosynthetic process"/>
    <property type="evidence" value="ECO:0007669"/>
    <property type="project" value="UniProtKB-UniRule"/>
</dbReference>
<comment type="pathway">
    <text evidence="2 9">Glycan biosynthesis; glycogen biosynthesis.</text>
</comment>
<dbReference type="AlphaFoldDB" id="A0A4Q7MHV5"/>
<dbReference type="InterPro" id="IPR044143">
    <property type="entry name" value="GlgB_N_E_set_prok"/>
</dbReference>
<accession>A0A4Q7MHV5</accession>
<evidence type="ECO:0000256" key="8">
    <source>
        <dbReference type="ARBA" id="ARBA00023277"/>
    </source>
</evidence>
<feature type="active site" description="Nucleophile" evidence="9 10">
    <location>
        <position position="414"/>
    </location>
</feature>
<dbReference type="NCBIfam" id="NF003811">
    <property type="entry name" value="PRK05402.1"/>
    <property type="match status" value="1"/>
</dbReference>
<dbReference type="GO" id="GO:0004553">
    <property type="term" value="F:hydrolase activity, hydrolyzing O-glycosyl compounds"/>
    <property type="evidence" value="ECO:0007669"/>
    <property type="project" value="InterPro"/>
</dbReference>
<evidence type="ECO:0000256" key="6">
    <source>
        <dbReference type="ARBA" id="ARBA00022679"/>
    </source>
</evidence>
<evidence type="ECO:0000313" key="12">
    <source>
        <dbReference type="EMBL" id="RZS66059.1"/>
    </source>
</evidence>
<dbReference type="FunFam" id="2.60.40.1180:FF:000002">
    <property type="entry name" value="1,4-alpha-glucan branching enzyme GlgB"/>
    <property type="match status" value="1"/>
</dbReference>
<keyword evidence="7 9" id="KW-0320">Glycogen biosynthesis</keyword>
<dbReference type="InterPro" id="IPR014756">
    <property type="entry name" value="Ig_E-set"/>
</dbReference>
<evidence type="ECO:0000259" key="11">
    <source>
        <dbReference type="SMART" id="SM00642"/>
    </source>
</evidence>
<dbReference type="InterPro" id="IPR017853">
    <property type="entry name" value="GH"/>
</dbReference>
<dbReference type="PIRSF" id="PIRSF000463">
    <property type="entry name" value="GlgB"/>
    <property type="match status" value="1"/>
</dbReference>
<dbReference type="OrthoDB" id="9800174at2"/>
<reference evidence="12 13" key="1">
    <citation type="submission" date="2019-02" db="EMBL/GenBank/DDBJ databases">
        <title>Genomic Encyclopedia of Type Strains, Phase IV (KMG-IV): sequencing the most valuable type-strain genomes for metagenomic binning, comparative biology and taxonomic classification.</title>
        <authorList>
            <person name="Goeker M."/>
        </authorList>
    </citation>
    <scope>NUCLEOTIDE SEQUENCE [LARGE SCALE GENOMIC DNA]</scope>
    <source>
        <strain evidence="12 13">DSM 43045</strain>
    </source>
</reference>
<dbReference type="HAMAP" id="MF_00685">
    <property type="entry name" value="GlgB"/>
    <property type="match status" value="1"/>
</dbReference>
<evidence type="ECO:0000256" key="7">
    <source>
        <dbReference type="ARBA" id="ARBA00023056"/>
    </source>
</evidence>
<sequence length="734" mass="82154">MTDRMPLPTPAVDDAVLAAVAEGRHSDPHSVLGQHGFELPGTPGAHTVIRTRRPLADRVEALLDGGDVLPLEHVGHGIWAGSGAFGPVDYLIRAFYGDDEWTSDDPYRFAPTIGELDLHLIGEGRHEQLWYVLGAHHREHWGATGAVRGTAFTVWAPRARAARVVGEFNRWDGAGHAMRSMGAAGIWELFVPDLEPGTIYKFELLTGSGAWVMKADPMARQAEVAPATASVVSVSSHEWGDGDWMSRRASTNPHDGPMSIYELHLGSWRPGRGYRDVADELIEYLDWLGYTHVEFMPLAEHPFGGSWGYQVTGYFAITSRFGSPDDLKYLIDRLHQAGFGVLMDWVPGHFPKDDWALAKFDGEALYEHPDPRRGEQKDWGTYVFDYGNPRVRNFLVANALFWLEEMHIDGLRVDAVASMLYLDYSREDGEWLPNIHGGREHLEAIGFLQEATATAYKRNPGIVMIAEESTSWPGVTAPTSSGGLGFGFKWNMGWMHDTLQYIQKDPMYRAHHHHDLTFSFLYAFSEHFVLPISHDEVVHGKGSLIRKMPGDHWQQLANVRAYLSYMWAHPGKQLLFMGQEFGQLSEWSEERGLDWWILDQPTHKQLAEFVGALNRTYRETAALWQLDDDSSGFEWVEGGAAAENVIAFLRYDRERRPLLCVVNFAGRPHEGFRLGLPRSGRWREVLNSDAEQFGGSGVGNLGGVDATDDPWSGRPASGVFTLPPLAAVWFALEA</sequence>
<dbReference type="Gene3D" id="3.20.20.80">
    <property type="entry name" value="Glycosidases"/>
    <property type="match status" value="1"/>
</dbReference>
<dbReference type="Proteomes" id="UP000293289">
    <property type="component" value="Unassembled WGS sequence"/>
</dbReference>
<evidence type="ECO:0000256" key="9">
    <source>
        <dbReference type="HAMAP-Rule" id="MF_00685"/>
    </source>
</evidence>
<evidence type="ECO:0000256" key="1">
    <source>
        <dbReference type="ARBA" id="ARBA00000826"/>
    </source>
</evidence>
<dbReference type="InterPro" id="IPR013783">
    <property type="entry name" value="Ig-like_fold"/>
</dbReference>
<feature type="domain" description="Glycosyl hydrolase family 13 catalytic" evidence="11">
    <location>
        <begin position="262"/>
        <end position="610"/>
    </location>
</feature>
<dbReference type="PANTHER" id="PTHR43651:SF3">
    <property type="entry name" value="1,4-ALPHA-GLUCAN-BRANCHING ENZYME"/>
    <property type="match status" value="1"/>
</dbReference>
<dbReference type="Pfam" id="PF02806">
    <property type="entry name" value="Alpha-amylase_C"/>
    <property type="match status" value="1"/>
</dbReference>
<proteinExistence type="inferred from homology"/>